<protein>
    <submittedName>
        <fullName evidence="2">Chromosome 2, complete genome</fullName>
    </submittedName>
</protein>
<dbReference type="eggNOG" id="ENOG502SUGA">
    <property type="taxonomic scope" value="Eukaryota"/>
</dbReference>
<evidence type="ECO:0000313" key="2">
    <source>
        <dbReference type="EMBL" id="SCB65680.1"/>
    </source>
</evidence>
<dbReference type="STRING" id="229533.A0A1C3YME4"/>
<evidence type="ECO:0000256" key="1">
    <source>
        <dbReference type="SAM" id="MobiDB-lite"/>
    </source>
</evidence>
<evidence type="ECO:0000313" key="3">
    <source>
        <dbReference type="Proteomes" id="UP000070720"/>
    </source>
</evidence>
<keyword evidence="3" id="KW-1185">Reference proteome</keyword>
<sequence>MDQPMGPIFKAVNWSADDGKSDKQPSLETLGQDKVTRWMKDGLQVLYCGRLPDISNVVRPVDKSGSYMDILQLWTSDLESNSNVGRLSLQSQVYCTASLEEQQTNDVESETRFYDMLVRAGGRPWYPRALIDQVVRNPGNYEELLQYWRHDPSGPEKEQWMVFERQLERWNLFCRYQKRMRQNSGTFREYSTRCTRRLHKQSLPTALHMKQDTKDQDAISQWLEYLCFELSECKRYSWYKRYHQNYKDAWQTVVDAKVLRSHESQSLVEAAQCTSLHDDERTSLRQAVEAASSQVLLAERDSLNPSLRGPKAQRKLFEAQAKLDSAIEAFDRLQYRVDTIRKYRDATSTYREARAGAQRHQILLQWVQKQIPLIEKDLGLPCSASCLALEGDVLAETDSDESDYQGTNAASSCTSSINEYGRLQRSESKKRCRLESISAEATQGHSNAPPKRSRCVVDSFSHPS</sequence>
<reference evidence="3" key="2">
    <citation type="journal article" date="2010" name="Nature">
        <title>Comparative genomics reveals mobile pathogenicity chromosomes in Fusarium.</title>
        <authorList>
            <person name="Ma L.J."/>
            <person name="van der Does H.C."/>
            <person name="Borkovich K.A."/>
            <person name="Coleman J.J."/>
            <person name="Daboussi M.J."/>
            <person name="Di Pietro A."/>
            <person name="Dufresne M."/>
            <person name="Freitag M."/>
            <person name="Grabherr M."/>
            <person name="Henrissat B."/>
            <person name="Houterman P.M."/>
            <person name="Kang S."/>
            <person name="Shim W.B."/>
            <person name="Woloshuk C."/>
            <person name="Xie X."/>
            <person name="Xu J.R."/>
            <person name="Antoniw J."/>
            <person name="Baker S.E."/>
            <person name="Bluhm B.H."/>
            <person name="Breakspear A."/>
            <person name="Brown D.W."/>
            <person name="Butchko R.A."/>
            <person name="Chapman S."/>
            <person name="Coulson R."/>
            <person name="Coutinho P.M."/>
            <person name="Danchin E.G."/>
            <person name="Diener A."/>
            <person name="Gale L.R."/>
            <person name="Gardiner D.M."/>
            <person name="Goff S."/>
            <person name="Hammond-Kosack K.E."/>
            <person name="Hilburn K."/>
            <person name="Hua-Van A."/>
            <person name="Jonkers W."/>
            <person name="Kazan K."/>
            <person name="Kodira C.D."/>
            <person name="Koehrsen M."/>
            <person name="Kumar L."/>
            <person name="Lee Y.H."/>
            <person name="Li L."/>
            <person name="Manners J.M."/>
            <person name="Miranda-Saavedra D."/>
            <person name="Mukherjee M."/>
            <person name="Park G."/>
            <person name="Park J."/>
            <person name="Park S.Y."/>
            <person name="Proctor R.H."/>
            <person name="Regev A."/>
            <person name="Ruiz-Roldan M.C."/>
            <person name="Sain D."/>
            <person name="Sakthikumar S."/>
            <person name="Sykes S."/>
            <person name="Schwartz D.C."/>
            <person name="Turgeon B.G."/>
            <person name="Wapinski I."/>
            <person name="Yoder O."/>
            <person name="Young S."/>
            <person name="Zeng Q."/>
            <person name="Zhou S."/>
            <person name="Galagan J."/>
            <person name="Cuomo C.A."/>
            <person name="Kistler H.C."/>
            <person name="Rep M."/>
        </authorList>
    </citation>
    <scope>GENOME REANNOTATION</scope>
    <source>
        <strain evidence="3">ATCC MYA-4620 / CBS 123657 / FGSC 9075 / NRRL 31084 / PH-1</strain>
    </source>
</reference>
<organism evidence="2 3">
    <name type="scientific">Gibberella zeae (strain ATCC MYA-4620 / CBS 123657 / FGSC 9075 / NRRL 31084 / PH-1)</name>
    <name type="common">Wheat head blight fungus</name>
    <name type="synonym">Fusarium graminearum</name>
    <dbReference type="NCBI Taxonomy" id="229533"/>
    <lineage>
        <taxon>Eukaryota</taxon>
        <taxon>Fungi</taxon>
        <taxon>Dikarya</taxon>
        <taxon>Ascomycota</taxon>
        <taxon>Pezizomycotina</taxon>
        <taxon>Sordariomycetes</taxon>
        <taxon>Hypocreomycetidae</taxon>
        <taxon>Hypocreales</taxon>
        <taxon>Nectriaceae</taxon>
        <taxon>Fusarium</taxon>
    </lineage>
</organism>
<dbReference type="InParanoid" id="A0A1C3YME4"/>
<proteinExistence type="predicted"/>
<dbReference type="EMBL" id="HG970333">
    <property type="protein sequence ID" value="SCB65680.1"/>
    <property type="molecule type" value="Genomic_DNA"/>
</dbReference>
<reference evidence="2 3" key="3">
    <citation type="journal article" date="2015" name="BMC Genomics">
        <title>The completed genome sequence of the pathogenic ascomycete fungus Fusarium graminearum.</title>
        <authorList>
            <person name="King R."/>
            <person name="Urban M."/>
            <person name="Hammond-Kosack M.C."/>
            <person name="Hassani-Pak K."/>
            <person name="Hammond-Kosack K.E."/>
        </authorList>
    </citation>
    <scope>NUCLEOTIDE SEQUENCE [LARGE SCALE GENOMIC DNA]</scope>
    <source>
        <strain evidence="3">ATCC MYA-4620 / CBS 123657 / FGSC 9075 / NRRL 31084 / PH-1</strain>
    </source>
</reference>
<reference evidence="3" key="1">
    <citation type="journal article" date="2007" name="Science">
        <title>The Fusarium graminearum genome reveals a link between localized polymorphism and pathogen specialization.</title>
        <authorList>
            <person name="Cuomo C.A."/>
            <person name="Gueldener U."/>
            <person name="Xu J.-R."/>
            <person name="Trail F."/>
            <person name="Turgeon B.G."/>
            <person name="Di Pietro A."/>
            <person name="Walton J.D."/>
            <person name="Ma L.-J."/>
            <person name="Baker S.E."/>
            <person name="Rep M."/>
            <person name="Adam G."/>
            <person name="Antoniw J."/>
            <person name="Baldwin T."/>
            <person name="Calvo S.E."/>
            <person name="Chang Y.-L."/>
            <person name="DeCaprio D."/>
            <person name="Gale L.R."/>
            <person name="Gnerre S."/>
            <person name="Goswami R.S."/>
            <person name="Hammond-Kosack K."/>
            <person name="Harris L.J."/>
            <person name="Hilburn K."/>
            <person name="Kennell J.C."/>
            <person name="Kroken S."/>
            <person name="Magnuson J.K."/>
            <person name="Mannhaupt G."/>
            <person name="Mauceli E.W."/>
            <person name="Mewes H.-W."/>
            <person name="Mitterbauer R."/>
            <person name="Muehlbauer G."/>
            <person name="Muensterkoetter M."/>
            <person name="Nelson D."/>
            <person name="O'Donnell K."/>
            <person name="Ouellet T."/>
            <person name="Qi W."/>
            <person name="Quesneville H."/>
            <person name="Roncero M.I.G."/>
            <person name="Seong K.-Y."/>
            <person name="Tetko I.V."/>
            <person name="Urban M."/>
            <person name="Waalwijk C."/>
            <person name="Ward T.J."/>
            <person name="Yao J."/>
            <person name="Birren B.W."/>
            <person name="Kistler H.C."/>
        </authorList>
    </citation>
    <scope>NUCLEOTIDE SEQUENCE [LARGE SCALE GENOMIC DNA]</scope>
    <source>
        <strain evidence="3">ATCC MYA-4620 / CBS 123657 / FGSC 9075 / NRRL 31084 / PH-1</strain>
    </source>
</reference>
<accession>A0A1C3YME4</accession>
<gene>
    <name evidence="2" type="ORF">FGRAMPH1_01T11075</name>
</gene>
<feature type="region of interest" description="Disordered" evidence="1">
    <location>
        <begin position="439"/>
        <end position="464"/>
    </location>
</feature>
<name>A0A1C3YME4_GIBZE</name>
<dbReference type="Proteomes" id="UP000070720">
    <property type="component" value="Chromosome 2"/>
</dbReference>
<dbReference type="VEuPathDB" id="FungiDB:FGRAMPH1_01G11075"/>
<dbReference type="AlphaFoldDB" id="A0A1C3YME4"/>